<dbReference type="EMBL" id="CAJVRM010000307">
    <property type="protein sequence ID" value="CAG8979358.1"/>
    <property type="molecule type" value="Genomic_DNA"/>
</dbReference>
<sequence>MQLIIMPCDDRYNSLNSTQHLVYNQNRRCPFCWSFPISEEALAKARRISQTKLSGEKCFDFVAHWDRLRDSDEGKYLLETEFTTILDPYHAKAMEGFLAMAEADFIVRFHDSTFKTPDEFEMKLAFKMFFFCLKERIDEMELRQPSAREERAELIVEMGIARAALNLKHGESTEYPCCFNEYCSPTEDPPRYQPVVPDDNLREESLEGHALKEQPCLTPCNHLIGSRCLREWLMKNVVLRND</sequence>
<accession>A0A9N9LRP2</accession>
<dbReference type="AlphaFoldDB" id="A0A9N9LRP2"/>
<reference evidence="1" key="1">
    <citation type="submission" date="2021-07" db="EMBL/GenBank/DDBJ databases">
        <authorList>
            <person name="Durling M."/>
        </authorList>
    </citation>
    <scope>NUCLEOTIDE SEQUENCE</scope>
</reference>
<keyword evidence="2" id="KW-1185">Reference proteome</keyword>
<gene>
    <name evidence="1" type="ORF">HYALB_00002484</name>
</gene>
<proteinExistence type="predicted"/>
<evidence type="ECO:0000313" key="1">
    <source>
        <dbReference type="EMBL" id="CAG8979358.1"/>
    </source>
</evidence>
<evidence type="ECO:0000313" key="2">
    <source>
        <dbReference type="Proteomes" id="UP000701801"/>
    </source>
</evidence>
<organism evidence="1 2">
    <name type="scientific">Hymenoscyphus albidus</name>
    <dbReference type="NCBI Taxonomy" id="595503"/>
    <lineage>
        <taxon>Eukaryota</taxon>
        <taxon>Fungi</taxon>
        <taxon>Dikarya</taxon>
        <taxon>Ascomycota</taxon>
        <taxon>Pezizomycotina</taxon>
        <taxon>Leotiomycetes</taxon>
        <taxon>Helotiales</taxon>
        <taxon>Helotiaceae</taxon>
        <taxon>Hymenoscyphus</taxon>
    </lineage>
</organism>
<comment type="caution">
    <text evidence="1">The sequence shown here is derived from an EMBL/GenBank/DDBJ whole genome shotgun (WGS) entry which is preliminary data.</text>
</comment>
<dbReference type="Proteomes" id="UP000701801">
    <property type="component" value="Unassembled WGS sequence"/>
</dbReference>
<name>A0A9N9LRP2_9HELO</name>
<protein>
    <submittedName>
        <fullName evidence="1">Uncharacterized protein</fullName>
    </submittedName>
</protein>